<proteinExistence type="predicted"/>
<organism evidence="2 3">
    <name type="scientific">Sphingomonas alpina</name>
    <dbReference type="NCBI Taxonomy" id="653931"/>
    <lineage>
        <taxon>Bacteria</taxon>
        <taxon>Pseudomonadati</taxon>
        <taxon>Pseudomonadota</taxon>
        <taxon>Alphaproteobacteria</taxon>
        <taxon>Sphingomonadales</taxon>
        <taxon>Sphingomonadaceae</taxon>
        <taxon>Sphingomonas</taxon>
    </lineage>
</organism>
<evidence type="ECO:0000313" key="2">
    <source>
        <dbReference type="EMBL" id="QNQ11087.1"/>
    </source>
</evidence>
<dbReference type="EMBL" id="CP061038">
    <property type="protein sequence ID" value="QNQ11087.1"/>
    <property type="molecule type" value="Genomic_DNA"/>
</dbReference>
<dbReference type="SUPFAM" id="SSF82171">
    <property type="entry name" value="DPP6 N-terminal domain-like"/>
    <property type="match status" value="1"/>
</dbReference>
<dbReference type="AlphaFoldDB" id="A0A7H0LN34"/>
<evidence type="ECO:0000313" key="3">
    <source>
        <dbReference type="Proteomes" id="UP000516148"/>
    </source>
</evidence>
<reference evidence="2 3" key="1">
    <citation type="submission" date="2020-09" db="EMBL/GenBank/DDBJ databases">
        <title>Sphingomonas sp., a new species isolated from pork steak.</title>
        <authorList>
            <person name="Heidler von Heilborn D."/>
        </authorList>
    </citation>
    <scope>NUCLEOTIDE SEQUENCE [LARGE SCALE GENOMIC DNA]</scope>
    <source>
        <strain evidence="3">S8-3T</strain>
    </source>
</reference>
<dbReference type="RefSeq" id="WP_187763373.1">
    <property type="nucleotide sequence ID" value="NZ_CP061038.1"/>
</dbReference>
<accession>A0A7H0LN34</accession>
<sequence length="281" mass="31379">MLPIANAPRTPRHWTPPAISTDDYESTPTFSPDGRELLYLSADRSFARWRLLMSRCIDGRWSSPAPPPFAAPTPVIEADPGYTPDGKGLYFLSARHDPANEDFDIWYVERHADGNWGQPRRLPSPVNSPHAELLPRADLAGRLYFGSSRLGGHGQGDIYVAERDRQGSWQVRNAGPPISTAANEYEAEISRDGRTMIVVADRGDRSHLYRFVRDGSTWRETGRVPTDLTVFQVGPLLSPDARSLLFAQADQKRSGEIFQADLQPDGARGWPKPCENQGREQ</sequence>
<protein>
    <submittedName>
        <fullName evidence="2">PD40 domain-containing protein</fullName>
    </submittedName>
</protein>
<dbReference type="InterPro" id="IPR011659">
    <property type="entry name" value="WD40"/>
</dbReference>
<dbReference type="Pfam" id="PF07676">
    <property type="entry name" value="PD40"/>
    <property type="match status" value="2"/>
</dbReference>
<dbReference type="KEGG" id="spap:H3Z74_08010"/>
<dbReference type="InterPro" id="IPR011042">
    <property type="entry name" value="6-blade_b-propeller_TolB-like"/>
</dbReference>
<dbReference type="Proteomes" id="UP000516148">
    <property type="component" value="Chromosome"/>
</dbReference>
<feature type="region of interest" description="Disordered" evidence="1">
    <location>
        <begin position="261"/>
        <end position="281"/>
    </location>
</feature>
<feature type="region of interest" description="Disordered" evidence="1">
    <location>
        <begin position="1"/>
        <end position="28"/>
    </location>
</feature>
<gene>
    <name evidence="2" type="ORF">H3Z74_08010</name>
</gene>
<evidence type="ECO:0000256" key="1">
    <source>
        <dbReference type="SAM" id="MobiDB-lite"/>
    </source>
</evidence>
<name>A0A7H0LN34_9SPHN</name>
<keyword evidence="3" id="KW-1185">Reference proteome</keyword>
<dbReference type="Gene3D" id="2.120.10.30">
    <property type="entry name" value="TolB, C-terminal domain"/>
    <property type="match status" value="1"/>
</dbReference>